<dbReference type="InterPro" id="IPR050324">
    <property type="entry name" value="CDP-alcohol_PTase-I"/>
</dbReference>
<organism evidence="13 14">
    <name type="scientific">Trichobilharzia regenti</name>
    <name type="common">Nasal bird schistosome</name>
    <dbReference type="NCBI Taxonomy" id="157069"/>
    <lineage>
        <taxon>Eukaryota</taxon>
        <taxon>Metazoa</taxon>
        <taxon>Spiralia</taxon>
        <taxon>Lophotrochozoa</taxon>
        <taxon>Platyhelminthes</taxon>
        <taxon>Trematoda</taxon>
        <taxon>Digenea</taxon>
        <taxon>Strigeidida</taxon>
        <taxon>Schistosomatoidea</taxon>
        <taxon>Schistosomatidae</taxon>
        <taxon>Trichobilharzia</taxon>
    </lineage>
</organism>
<dbReference type="GO" id="GO:0016020">
    <property type="term" value="C:membrane"/>
    <property type="evidence" value="ECO:0007669"/>
    <property type="project" value="UniProtKB-SubCell"/>
</dbReference>
<reference evidence="13" key="1">
    <citation type="submission" date="2022-06" db="EMBL/GenBank/DDBJ databases">
        <authorList>
            <person name="Berger JAMES D."/>
            <person name="Berger JAMES D."/>
        </authorList>
    </citation>
    <scope>NUCLEOTIDE SEQUENCE [LARGE SCALE GENOMIC DNA]</scope>
</reference>
<keyword evidence="13" id="KW-1185">Reference proteome</keyword>
<reference evidence="14" key="2">
    <citation type="submission" date="2023-11" db="UniProtKB">
        <authorList>
            <consortium name="WormBaseParasite"/>
        </authorList>
    </citation>
    <scope>IDENTIFICATION</scope>
</reference>
<evidence type="ECO:0000256" key="1">
    <source>
        <dbReference type="ARBA" id="ARBA00004141"/>
    </source>
</evidence>
<protein>
    <recommendedName>
        <fullName evidence="10">cardiolipin synthase (CMP-forming)</fullName>
        <ecNumber evidence="10">2.7.8.41</ecNumber>
    </recommendedName>
</protein>
<dbReference type="GO" id="GO:0005739">
    <property type="term" value="C:mitochondrion"/>
    <property type="evidence" value="ECO:0007669"/>
    <property type="project" value="TreeGrafter"/>
</dbReference>
<evidence type="ECO:0000256" key="12">
    <source>
        <dbReference type="SAM" id="Phobius"/>
    </source>
</evidence>
<accession>A0AA85J5F4</accession>
<evidence type="ECO:0000256" key="7">
    <source>
        <dbReference type="ARBA" id="ARBA00023136"/>
    </source>
</evidence>
<keyword evidence="4 12" id="KW-0812">Transmembrane</keyword>
<evidence type="ECO:0000256" key="3">
    <source>
        <dbReference type="ARBA" id="ARBA00022679"/>
    </source>
</evidence>
<name>A0AA85J5F4_TRIRE</name>
<dbReference type="Proteomes" id="UP000050795">
    <property type="component" value="Unassembled WGS sequence"/>
</dbReference>
<evidence type="ECO:0000256" key="11">
    <source>
        <dbReference type="ARBA" id="ARBA00047433"/>
    </source>
</evidence>
<feature type="transmembrane region" description="Helical" evidence="12">
    <location>
        <begin position="87"/>
        <end position="107"/>
    </location>
</feature>
<dbReference type="GO" id="GO:0032049">
    <property type="term" value="P:cardiolipin biosynthetic process"/>
    <property type="evidence" value="ECO:0007669"/>
    <property type="project" value="TreeGrafter"/>
</dbReference>
<dbReference type="PANTHER" id="PTHR14269:SF60">
    <property type="entry name" value="CARDIOLIPIN SYNTHASE (CMP-FORMING)"/>
    <property type="match status" value="1"/>
</dbReference>
<evidence type="ECO:0000256" key="2">
    <source>
        <dbReference type="ARBA" id="ARBA00022516"/>
    </source>
</evidence>
<keyword evidence="5 12" id="KW-1133">Transmembrane helix</keyword>
<dbReference type="EC" id="2.7.8.41" evidence="10"/>
<keyword evidence="2" id="KW-0444">Lipid biosynthesis</keyword>
<dbReference type="GO" id="GO:0008444">
    <property type="term" value="F:CDP-diacylglycerol-glycerol-3-phosphate 3-phosphatidyltransferase activity"/>
    <property type="evidence" value="ECO:0007669"/>
    <property type="project" value="InterPro"/>
</dbReference>
<dbReference type="InterPro" id="IPR004570">
    <property type="entry name" value="Phosphatidylglycerol_P_synth"/>
</dbReference>
<dbReference type="InterPro" id="IPR043130">
    <property type="entry name" value="CDP-OH_PTrfase_TM_dom"/>
</dbReference>
<dbReference type="WBParaSite" id="TREG1_131510.1">
    <property type="protein sequence ID" value="TREG1_131510.1"/>
    <property type="gene ID" value="TREG1_131510"/>
</dbReference>
<proteinExistence type="predicted"/>
<comment type="subcellular location">
    <subcellularLocation>
        <location evidence="1">Membrane</location>
        <topology evidence="1">Multi-pass membrane protein</topology>
    </subcellularLocation>
</comment>
<dbReference type="InterPro" id="IPR000462">
    <property type="entry name" value="CDP-OH_P_trans"/>
</dbReference>
<dbReference type="Gene3D" id="1.20.120.1760">
    <property type="match status" value="1"/>
</dbReference>
<evidence type="ECO:0000313" key="13">
    <source>
        <dbReference type="Proteomes" id="UP000050795"/>
    </source>
</evidence>
<keyword evidence="3" id="KW-0808">Transferase</keyword>
<dbReference type="PIRSF" id="PIRSF000847">
    <property type="entry name" value="Phos_ph_gly_syn"/>
    <property type="match status" value="1"/>
</dbReference>
<evidence type="ECO:0000256" key="10">
    <source>
        <dbReference type="ARBA" id="ARBA00039001"/>
    </source>
</evidence>
<evidence type="ECO:0000256" key="4">
    <source>
        <dbReference type="ARBA" id="ARBA00022692"/>
    </source>
</evidence>
<keyword evidence="6" id="KW-0443">Lipid metabolism</keyword>
<dbReference type="Pfam" id="PF01066">
    <property type="entry name" value="CDP-OH_P_transf"/>
    <property type="match status" value="1"/>
</dbReference>
<evidence type="ECO:0000256" key="8">
    <source>
        <dbReference type="ARBA" id="ARBA00023209"/>
    </source>
</evidence>
<dbReference type="GO" id="GO:0043337">
    <property type="term" value="F:cardiolipin synthase (CMP-forming)"/>
    <property type="evidence" value="ECO:0007669"/>
    <property type="project" value="UniProtKB-EC"/>
</dbReference>
<evidence type="ECO:0000256" key="5">
    <source>
        <dbReference type="ARBA" id="ARBA00022989"/>
    </source>
</evidence>
<comment type="catalytic activity">
    <reaction evidence="11">
        <text>a CDP-1,2-diacyl-sn-glycerol + a 1,2-diacyl-sn-glycero-3-phospho-(1'-sn-glycerol) = a cardiolipin + CMP + H(+)</text>
        <dbReference type="Rhea" id="RHEA:32931"/>
        <dbReference type="ChEBI" id="CHEBI:15378"/>
        <dbReference type="ChEBI" id="CHEBI:58332"/>
        <dbReference type="ChEBI" id="CHEBI:60377"/>
        <dbReference type="ChEBI" id="CHEBI:62237"/>
        <dbReference type="ChEBI" id="CHEBI:64716"/>
        <dbReference type="EC" id="2.7.8.41"/>
    </reaction>
</comment>
<sequence length="158" mass="17263">MITVSRMALTPFIVNSILNQDLSIALGLTAIAGVTDVLDGFIARNVPHQKSNIGSLLDPLADKVLVTSLVLSLTVMKLFPISLTCLFILRDVGLIAVVFAAFLRYSLSASPVTFTREVEIKASNISKLNTLCQLSSVIFSMTYPLYGFPSYEYLQAVW</sequence>
<dbReference type="PANTHER" id="PTHR14269">
    <property type="entry name" value="CDP-DIACYLGLYCEROL--GLYCEROL-3-PHOSPHATE 3-PHOSPHATIDYLTRANSFERASE-RELATED"/>
    <property type="match status" value="1"/>
</dbReference>
<evidence type="ECO:0000256" key="6">
    <source>
        <dbReference type="ARBA" id="ARBA00023098"/>
    </source>
</evidence>
<feature type="transmembrane region" description="Helical" evidence="12">
    <location>
        <begin position="22"/>
        <end position="43"/>
    </location>
</feature>
<keyword evidence="8" id="KW-0594">Phospholipid biosynthesis</keyword>
<dbReference type="AlphaFoldDB" id="A0AA85J5F4"/>
<keyword evidence="7 12" id="KW-0472">Membrane</keyword>
<keyword evidence="9" id="KW-1208">Phospholipid metabolism</keyword>
<evidence type="ECO:0000313" key="14">
    <source>
        <dbReference type="WBParaSite" id="TREG1_131510.1"/>
    </source>
</evidence>
<evidence type="ECO:0000256" key="9">
    <source>
        <dbReference type="ARBA" id="ARBA00023264"/>
    </source>
</evidence>